<keyword evidence="2" id="KW-1185">Reference proteome</keyword>
<name>A0ACC2QB73_9NEOP</name>
<organism evidence="1 2">
    <name type="scientific">Mythimna loreyi</name>
    <dbReference type="NCBI Taxonomy" id="667449"/>
    <lineage>
        <taxon>Eukaryota</taxon>
        <taxon>Metazoa</taxon>
        <taxon>Ecdysozoa</taxon>
        <taxon>Arthropoda</taxon>
        <taxon>Hexapoda</taxon>
        <taxon>Insecta</taxon>
        <taxon>Pterygota</taxon>
        <taxon>Neoptera</taxon>
        <taxon>Endopterygota</taxon>
        <taxon>Lepidoptera</taxon>
        <taxon>Glossata</taxon>
        <taxon>Ditrysia</taxon>
        <taxon>Noctuoidea</taxon>
        <taxon>Noctuidae</taxon>
        <taxon>Noctuinae</taxon>
        <taxon>Hadenini</taxon>
        <taxon>Mythimna</taxon>
    </lineage>
</organism>
<dbReference type="Proteomes" id="UP001231649">
    <property type="component" value="Chromosome 21"/>
</dbReference>
<gene>
    <name evidence="1" type="ORF">PYW08_008148</name>
</gene>
<sequence length="169" mass="18530">MFRAVLLVCAVLALGDAQITQVSQCSNNIGPLPILTVVEGCRTPPCELPQGQDAVISMLFQAPRVIHNMRTVAMAFLSIIPFPYDLGNLSETCNFLVNTYCPVQEGELILYTLRLPIEEFLPVGTQLPVEFRILDDDRVAVTCARVVIRIAPPVFNKLGAQNATMSVEV</sequence>
<accession>A0ACC2QB73</accession>
<evidence type="ECO:0000313" key="1">
    <source>
        <dbReference type="EMBL" id="KAJ8712844.1"/>
    </source>
</evidence>
<protein>
    <submittedName>
        <fullName evidence="1">Uncharacterized protein</fullName>
    </submittedName>
</protein>
<dbReference type="EMBL" id="CM056797">
    <property type="protein sequence ID" value="KAJ8712844.1"/>
    <property type="molecule type" value="Genomic_DNA"/>
</dbReference>
<proteinExistence type="predicted"/>
<reference evidence="1" key="1">
    <citation type="submission" date="2023-03" db="EMBL/GenBank/DDBJ databases">
        <title>Chromosome-level genomes of two armyworms, Mythimna separata and Mythimna loreyi, provide insights into the biosynthesis and reception of sex pheromones.</title>
        <authorList>
            <person name="Zhao H."/>
        </authorList>
    </citation>
    <scope>NUCLEOTIDE SEQUENCE</scope>
    <source>
        <strain evidence="1">BeijingLab</strain>
    </source>
</reference>
<evidence type="ECO:0000313" key="2">
    <source>
        <dbReference type="Proteomes" id="UP001231649"/>
    </source>
</evidence>
<comment type="caution">
    <text evidence="1">The sequence shown here is derived from an EMBL/GenBank/DDBJ whole genome shotgun (WGS) entry which is preliminary data.</text>
</comment>